<feature type="compositionally biased region" description="Basic and acidic residues" evidence="1">
    <location>
        <begin position="64"/>
        <end position="96"/>
    </location>
</feature>
<protein>
    <recommendedName>
        <fullName evidence="3">Cytosolic protein</fullName>
    </recommendedName>
</protein>
<evidence type="ECO:0000256" key="1">
    <source>
        <dbReference type="SAM" id="MobiDB-lite"/>
    </source>
</evidence>
<reference evidence="2" key="1">
    <citation type="submission" date="2015-08" db="EMBL/GenBank/DDBJ databases">
        <title>Complete DNA Sequence of Pseudomonas syringae pv. actinidiae, the Causal Agent of Kiwifruit Canker Disease.</title>
        <authorList>
            <person name="Rikkerink E.H.A."/>
            <person name="Fineran P.C."/>
        </authorList>
    </citation>
    <scope>NUCLEOTIDE SEQUENCE</scope>
    <source>
        <strain evidence="2">DSM 13666</strain>
    </source>
</reference>
<proteinExistence type="predicted"/>
<accession>A0A0M0KGJ8</accession>
<feature type="region of interest" description="Disordered" evidence="1">
    <location>
        <begin position="1"/>
        <end position="102"/>
    </location>
</feature>
<dbReference type="GeneID" id="87598856"/>
<gene>
    <name evidence="2" type="ORF">AMD02_03115</name>
</gene>
<dbReference type="EMBL" id="LILD01000001">
    <property type="protein sequence ID" value="KOO37955.1"/>
    <property type="molecule type" value="Genomic_DNA"/>
</dbReference>
<evidence type="ECO:0000313" key="2">
    <source>
        <dbReference type="EMBL" id="KOO37955.1"/>
    </source>
</evidence>
<dbReference type="RefSeq" id="WP_053430430.1">
    <property type="nucleotide sequence ID" value="NZ_CP040441.1"/>
</dbReference>
<sequence>MSEKNKQKYTDFSNVETQRDFLAAEEYPEGPYGSPRGKTKPVENKSTPWEEGQQFYSNLAYENRNLHQDLPRHDPAAHETHDELDKERDNKYKDAPEESGTS</sequence>
<dbReference type="AlphaFoldDB" id="A0A0M0KGJ8"/>
<comment type="caution">
    <text evidence="2">The sequence shown here is derived from an EMBL/GenBank/DDBJ whole genome shotgun (WGS) entry which is preliminary data.</text>
</comment>
<dbReference type="PATRIC" id="fig|136160.3.peg.861"/>
<name>A0A0M0KGJ8_ALKHA</name>
<evidence type="ECO:0008006" key="3">
    <source>
        <dbReference type="Google" id="ProtNLM"/>
    </source>
</evidence>
<organism evidence="2">
    <name type="scientific">Halalkalibacterium halodurans</name>
    <name type="common">Bacillus halodurans</name>
    <dbReference type="NCBI Taxonomy" id="86665"/>
    <lineage>
        <taxon>Bacteria</taxon>
        <taxon>Bacillati</taxon>
        <taxon>Bacillota</taxon>
        <taxon>Bacilli</taxon>
        <taxon>Bacillales</taxon>
        <taxon>Bacillaceae</taxon>
        <taxon>Halalkalibacterium (ex Joshi et al. 2022)</taxon>
    </lineage>
</organism>